<organism evidence="2 3">
    <name type="scientific">Mauremys mutica</name>
    <name type="common">yellowpond turtle</name>
    <dbReference type="NCBI Taxonomy" id="74926"/>
    <lineage>
        <taxon>Eukaryota</taxon>
        <taxon>Metazoa</taxon>
        <taxon>Chordata</taxon>
        <taxon>Craniata</taxon>
        <taxon>Vertebrata</taxon>
        <taxon>Euteleostomi</taxon>
        <taxon>Archelosauria</taxon>
        <taxon>Testudinata</taxon>
        <taxon>Testudines</taxon>
        <taxon>Cryptodira</taxon>
        <taxon>Durocryptodira</taxon>
        <taxon>Testudinoidea</taxon>
        <taxon>Geoemydidae</taxon>
        <taxon>Geoemydinae</taxon>
        <taxon>Mauremys</taxon>
    </lineage>
</organism>
<reference evidence="2" key="1">
    <citation type="submission" date="2021-09" db="EMBL/GenBank/DDBJ databases">
        <title>The genome of Mauremys mutica provides insights into the evolution of semi-aquatic lifestyle.</title>
        <authorList>
            <person name="Gong S."/>
            <person name="Gao Y."/>
        </authorList>
    </citation>
    <scope>NUCLEOTIDE SEQUENCE</scope>
    <source>
        <strain evidence="2">MM-2020</strain>
        <tissue evidence="2">Muscle</tissue>
    </source>
</reference>
<protein>
    <submittedName>
        <fullName evidence="2">Uncharacterized protein</fullName>
    </submittedName>
</protein>
<feature type="compositionally biased region" description="Polar residues" evidence="1">
    <location>
        <begin position="146"/>
        <end position="155"/>
    </location>
</feature>
<evidence type="ECO:0000313" key="3">
    <source>
        <dbReference type="Proteomes" id="UP000827986"/>
    </source>
</evidence>
<dbReference type="Proteomes" id="UP000827986">
    <property type="component" value="Unassembled WGS sequence"/>
</dbReference>
<sequence>MTHRGAVRLGLHSKGRCHPPRSAVLGGQGQMGTSHVMTQAALEQHGSGVGGIEAGWETSSIPWPHSWNTSARWHLLGRCCQYNVTWDLELASEEPRAGFKQWLYPQGQALQPMLKMEFLKIRFSFQGLGDYLTPPRPSTSHRPPSLQSGLHSCQQPGRKWPNPLSPEDPREMGFVGS</sequence>
<accession>A0A9D3WSN1</accession>
<name>A0A9D3WSN1_9SAUR</name>
<dbReference type="AlphaFoldDB" id="A0A9D3WSN1"/>
<evidence type="ECO:0000256" key="1">
    <source>
        <dbReference type="SAM" id="MobiDB-lite"/>
    </source>
</evidence>
<comment type="caution">
    <text evidence="2">The sequence shown here is derived from an EMBL/GenBank/DDBJ whole genome shotgun (WGS) entry which is preliminary data.</text>
</comment>
<gene>
    <name evidence="2" type="ORF">KIL84_015172</name>
</gene>
<proteinExistence type="predicted"/>
<dbReference type="EMBL" id="JAHDVG010000487">
    <property type="protein sequence ID" value="KAH1166000.1"/>
    <property type="molecule type" value="Genomic_DNA"/>
</dbReference>
<feature type="region of interest" description="Disordered" evidence="1">
    <location>
        <begin position="134"/>
        <end position="177"/>
    </location>
</feature>
<evidence type="ECO:0000313" key="2">
    <source>
        <dbReference type="EMBL" id="KAH1166000.1"/>
    </source>
</evidence>
<keyword evidence="3" id="KW-1185">Reference proteome</keyword>